<dbReference type="AlphaFoldDB" id="A0A7X6HBL4"/>
<dbReference type="Proteomes" id="UP000544090">
    <property type="component" value="Unassembled WGS sequence"/>
</dbReference>
<dbReference type="SUPFAM" id="SSF109604">
    <property type="entry name" value="HD-domain/PDEase-like"/>
    <property type="match status" value="1"/>
</dbReference>
<gene>
    <name evidence="1" type="ORF">HGG74_05330</name>
</gene>
<accession>A0A7X6HBL4</accession>
<sequence length="197" mass="21210">MRPIDLERRQRCLDELRARFPDHAGEVMAAVDANPSADLPYHGTPHLFVVALAALDLAQAEGLTPDETDTVFLAALFHDWGYLSAPDDRVNIAVAVAAAREHLGFTAAGRIAEVIEGSCFPYGPEPPDRVQAVLRDADVLYSTLMLPDSQHFRTGLFLERGAPATEQDAIAFILRHGAQTASGARAVTGFLARPAAP</sequence>
<keyword evidence="2" id="KW-1185">Reference proteome</keyword>
<organism evidence="1 2">
    <name type="scientific">Arthrobacter mobilis</name>
    <dbReference type="NCBI Taxonomy" id="2724944"/>
    <lineage>
        <taxon>Bacteria</taxon>
        <taxon>Bacillati</taxon>
        <taxon>Actinomycetota</taxon>
        <taxon>Actinomycetes</taxon>
        <taxon>Micrococcales</taxon>
        <taxon>Micrococcaceae</taxon>
        <taxon>Arthrobacter</taxon>
    </lineage>
</organism>
<dbReference type="EMBL" id="JAAZSQ010000003">
    <property type="protein sequence ID" value="NKX53971.1"/>
    <property type="molecule type" value="Genomic_DNA"/>
</dbReference>
<evidence type="ECO:0008006" key="3">
    <source>
        <dbReference type="Google" id="ProtNLM"/>
    </source>
</evidence>
<protein>
    <recommendedName>
        <fullName evidence="3">HD domain-containing protein</fullName>
    </recommendedName>
</protein>
<comment type="caution">
    <text evidence="1">The sequence shown here is derived from an EMBL/GenBank/DDBJ whole genome shotgun (WGS) entry which is preliminary data.</text>
</comment>
<proteinExistence type="predicted"/>
<evidence type="ECO:0000313" key="2">
    <source>
        <dbReference type="Proteomes" id="UP000544090"/>
    </source>
</evidence>
<dbReference type="Gene3D" id="1.10.3210.10">
    <property type="entry name" value="Hypothetical protein af1432"/>
    <property type="match status" value="1"/>
</dbReference>
<evidence type="ECO:0000313" key="1">
    <source>
        <dbReference type="EMBL" id="NKX53971.1"/>
    </source>
</evidence>
<reference evidence="1 2" key="1">
    <citation type="submission" date="2020-04" db="EMBL/GenBank/DDBJ databases">
        <title>Arthrobacter sp. nov.</title>
        <authorList>
            <person name="Liu S."/>
        </authorList>
    </citation>
    <scope>NUCLEOTIDE SEQUENCE [LARGE SCALE GENOMIC DNA]</scope>
    <source>
        <strain evidence="1 2">E918</strain>
    </source>
</reference>
<name>A0A7X6HBL4_9MICC</name>